<dbReference type="KEGG" id="bbet:F8237_07825"/>
<dbReference type="Proteomes" id="UP000325641">
    <property type="component" value="Chromosome"/>
</dbReference>
<evidence type="ECO:0000313" key="5">
    <source>
        <dbReference type="Proteomes" id="UP000325641"/>
    </source>
</evidence>
<organism evidence="4 5">
    <name type="scientific">Bradyrhizobium betae</name>
    <dbReference type="NCBI Taxonomy" id="244734"/>
    <lineage>
        <taxon>Bacteria</taxon>
        <taxon>Pseudomonadati</taxon>
        <taxon>Pseudomonadota</taxon>
        <taxon>Alphaproteobacteria</taxon>
        <taxon>Hyphomicrobiales</taxon>
        <taxon>Nitrobacteraceae</taxon>
        <taxon>Bradyrhizobium</taxon>
    </lineage>
</organism>
<dbReference type="InterPro" id="IPR011600">
    <property type="entry name" value="Pept_C14_caspase"/>
</dbReference>
<dbReference type="Gene3D" id="3.40.50.1460">
    <property type="match status" value="1"/>
</dbReference>
<feature type="compositionally biased region" description="Basic residues" evidence="1">
    <location>
        <begin position="111"/>
        <end position="120"/>
    </location>
</feature>
<evidence type="ECO:0000259" key="3">
    <source>
        <dbReference type="Pfam" id="PF00656"/>
    </source>
</evidence>
<dbReference type="GO" id="GO:0004197">
    <property type="term" value="F:cysteine-type endopeptidase activity"/>
    <property type="evidence" value="ECO:0007669"/>
    <property type="project" value="InterPro"/>
</dbReference>
<reference evidence="5" key="1">
    <citation type="submission" date="2019-10" db="EMBL/GenBank/DDBJ databases">
        <title>Complete Genome Sequence of Bradyrhizobium betae type strain PL7HG1T.</title>
        <authorList>
            <person name="Bromfield E.S.P."/>
            <person name="Cloutier S."/>
        </authorList>
    </citation>
    <scope>NUCLEOTIDE SEQUENCE [LARGE SCALE GENOMIC DNA]</scope>
    <source>
        <strain evidence="5">PL7HG1</strain>
    </source>
</reference>
<feature type="domain" description="Peptidase C14 caspase" evidence="3">
    <location>
        <begin position="25"/>
        <end position="72"/>
    </location>
</feature>
<sequence>MWGASIVASALCALMLFAEPALAAKRVALVIGNSSYQNVVKLTNPSNDAEAMAAALKAAGFEFVDLKRGERTPAIGEPRAEARRQGRRSSLVQMLQQRQDGPEQSDLRQRERLRHARHVA</sequence>
<dbReference type="InterPro" id="IPR052039">
    <property type="entry name" value="Caspase-related_regulators"/>
</dbReference>
<dbReference type="Pfam" id="PF00656">
    <property type="entry name" value="Peptidase_C14"/>
    <property type="match status" value="1"/>
</dbReference>
<dbReference type="AlphaFoldDB" id="A0A5P6P2J8"/>
<feature type="region of interest" description="Disordered" evidence="1">
    <location>
        <begin position="72"/>
        <end position="120"/>
    </location>
</feature>
<dbReference type="PANTHER" id="PTHR22576:SF37">
    <property type="entry name" value="MUCOSA-ASSOCIATED LYMPHOID TISSUE LYMPHOMA TRANSLOCATION PROTEIN 1"/>
    <property type="match status" value="1"/>
</dbReference>
<proteinExistence type="predicted"/>
<feature type="signal peptide" evidence="2">
    <location>
        <begin position="1"/>
        <end position="23"/>
    </location>
</feature>
<gene>
    <name evidence="4" type="ORF">F8237_07825</name>
</gene>
<dbReference type="OrthoDB" id="9816009at2"/>
<dbReference type="SUPFAM" id="SSF52129">
    <property type="entry name" value="Caspase-like"/>
    <property type="match status" value="1"/>
</dbReference>
<evidence type="ECO:0000256" key="2">
    <source>
        <dbReference type="SAM" id="SignalP"/>
    </source>
</evidence>
<protein>
    <recommendedName>
        <fullName evidence="3">Peptidase C14 caspase domain-containing protein</fullName>
    </recommendedName>
</protein>
<dbReference type="PANTHER" id="PTHR22576">
    <property type="entry name" value="MUCOSA ASSOCIATED LYMPHOID TISSUE LYMPHOMA TRANSLOCATION PROTEIN 1/PARACASPASE"/>
    <property type="match status" value="1"/>
</dbReference>
<evidence type="ECO:0000256" key="1">
    <source>
        <dbReference type="SAM" id="MobiDB-lite"/>
    </source>
</evidence>
<dbReference type="RefSeq" id="WP_151643438.1">
    <property type="nucleotide sequence ID" value="NZ_CP044543.1"/>
</dbReference>
<feature type="chain" id="PRO_5025002709" description="Peptidase C14 caspase domain-containing protein" evidence="2">
    <location>
        <begin position="24"/>
        <end position="120"/>
    </location>
</feature>
<name>A0A5P6P2J8_9BRAD</name>
<accession>A0A5P6P2J8</accession>
<dbReference type="EMBL" id="CP044543">
    <property type="protein sequence ID" value="QFI72298.1"/>
    <property type="molecule type" value="Genomic_DNA"/>
</dbReference>
<feature type="compositionally biased region" description="Polar residues" evidence="1">
    <location>
        <begin position="88"/>
        <end position="99"/>
    </location>
</feature>
<keyword evidence="2" id="KW-0732">Signal</keyword>
<dbReference type="GO" id="GO:0006508">
    <property type="term" value="P:proteolysis"/>
    <property type="evidence" value="ECO:0007669"/>
    <property type="project" value="InterPro"/>
</dbReference>
<evidence type="ECO:0000313" key="4">
    <source>
        <dbReference type="EMBL" id="QFI72298.1"/>
    </source>
</evidence>
<dbReference type="InterPro" id="IPR029030">
    <property type="entry name" value="Caspase-like_dom_sf"/>
</dbReference>